<keyword evidence="1" id="KW-0645">Protease</keyword>
<proteinExistence type="predicted"/>
<dbReference type="GO" id="GO:0008233">
    <property type="term" value="F:peptidase activity"/>
    <property type="evidence" value="ECO:0007669"/>
    <property type="project" value="UniProtKB-KW"/>
</dbReference>
<dbReference type="EMBL" id="JAFNEN010005833">
    <property type="protein sequence ID" value="KAG8160098.1"/>
    <property type="molecule type" value="Genomic_DNA"/>
</dbReference>
<gene>
    <name evidence="9" type="ORF">JTE90_002444</name>
</gene>
<evidence type="ECO:0000256" key="6">
    <source>
        <dbReference type="ARBA" id="ARBA00022801"/>
    </source>
</evidence>
<dbReference type="FunFam" id="3.10.10.10:FF:000007">
    <property type="entry name" value="Retrovirus-related Pol polyprotein from transposon 17.6-like Protein"/>
    <property type="match status" value="2"/>
</dbReference>
<keyword evidence="6" id="KW-0378">Hydrolase</keyword>
<evidence type="ECO:0000256" key="1">
    <source>
        <dbReference type="ARBA" id="ARBA00022670"/>
    </source>
</evidence>
<reference evidence="9 10" key="1">
    <citation type="journal article" date="2022" name="Nat. Ecol. Evol.">
        <title>A masculinizing supergene underlies an exaggerated male reproductive morph in a spider.</title>
        <authorList>
            <person name="Hendrickx F."/>
            <person name="De Corte Z."/>
            <person name="Sonet G."/>
            <person name="Van Belleghem S.M."/>
            <person name="Kostlbacher S."/>
            <person name="Vangestel C."/>
        </authorList>
    </citation>
    <scope>NUCLEOTIDE SEQUENCE [LARGE SCALE GENOMIC DNA]</scope>
    <source>
        <strain evidence="9">W744_W776</strain>
    </source>
</reference>
<evidence type="ECO:0000256" key="7">
    <source>
        <dbReference type="ARBA" id="ARBA00022918"/>
    </source>
</evidence>
<evidence type="ECO:0000256" key="2">
    <source>
        <dbReference type="ARBA" id="ARBA00022679"/>
    </source>
</evidence>
<dbReference type="CDD" id="cd01647">
    <property type="entry name" value="RT_LTR"/>
    <property type="match status" value="2"/>
</dbReference>
<sequence>MEPNNVNASHNVTHVIVTKGPPVTSKVRRLAQDKLKIAKAEFDYMLEHGICRPSSSPWSSPLHLVKKKDGGWRPCGDYRALNAATLPDRYPIPHLHDFTHQLEGTTVYSTLDLHRAYHQIPMEPSDIEKTAICTPFGLFEFPLMTFGLRNAAQTFQRFMHSVLRGLEFCFVYLDDILIASRSKEEHLSHLKIVFEKLQQFGLTLNLSKCHFAQPEMEPNNVNASHNVTHVIVTKGPPVTSKVRRLAQDKLKIAKAEFDYMLEHGICRPSSSPWSSPLHLVKKKDGGWRPCGDYRALNAATLPDRYPIPHLHDFTHQLEGTTVYSTLDLHRAYHQIPMEPSDIEKTAICTPFGLFEFPLMTFGLRNAAQTFQRFMHSVLRGLEFCFVYLDDILIASRSKEEHLSHLKIVFEKLQQFGLTLNLSKCHFAQPE</sequence>
<dbReference type="Proteomes" id="UP000827092">
    <property type="component" value="Unassembled WGS sequence"/>
</dbReference>
<keyword evidence="2" id="KW-0808">Transferase</keyword>
<dbReference type="AlphaFoldDB" id="A0AAV6TEL7"/>
<protein>
    <recommendedName>
        <fullName evidence="8">Reverse transcriptase domain-containing protein</fullName>
    </recommendedName>
</protein>
<feature type="domain" description="Reverse transcriptase" evidence="8">
    <location>
        <begin position="261"/>
        <end position="430"/>
    </location>
</feature>
<accession>A0AAV6TEL7</accession>
<evidence type="ECO:0000256" key="5">
    <source>
        <dbReference type="ARBA" id="ARBA00022759"/>
    </source>
</evidence>
<dbReference type="InterPro" id="IPR000477">
    <property type="entry name" value="RT_dom"/>
</dbReference>
<dbReference type="PROSITE" id="PS50878">
    <property type="entry name" value="RT_POL"/>
    <property type="match status" value="1"/>
</dbReference>
<comment type="caution">
    <text evidence="9">The sequence shown here is derived from an EMBL/GenBank/DDBJ whole genome shotgun (WGS) entry which is preliminary data.</text>
</comment>
<dbReference type="SUPFAM" id="SSF56672">
    <property type="entry name" value="DNA/RNA polymerases"/>
    <property type="match status" value="2"/>
</dbReference>
<dbReference type="InterPro" id="IPR043502">
    <property type="entry name" value="DNA/RNA_pol_sf"/>
</dbReference>
<dbReference type="Pfam" id="PF00078">
    <property type="entry name" value="RVT_1"/>
    <property type="match status" value="2"/>
</dbReference>
<keyword evidence="5" id="KW-0255">Endonuclease</keyword>
<dbReference type="GO" id="GO:0004519">
    <property type="term" value="F:endonuclease activity"/>
    <property type="evidence" value="ECO:0007669"/>
    <property type="project" value="UniProtKB-KW"/>
</dbReference>
<evidence type="ECO:0000256" key="4">
    <source>
        <dbReference type="ARBA" id="ARBA00022722"/>
    </source>
</evidence>
<evidence type="ECO:0000313" key="9">
    <source>
        <dbReference type="EMBL" id="KAG8160098.1"/>
    </source>
</evidence>
<dbReference type="GO" id="GO:0003964">
    <property type="term" value="F:RNA-directed DNA polymerase activity"/>
    <property type="evidence" value="ECO:0007669"/>
    <property type="project" value="UniProtKB-KW"/>
</dbReference>
<keyword evidence="3" id="KW-0548">Nucleotidyltransferase</keyword>
<organism evidence="9 10">
    <name type="scientific">Oedothorax gibbosus</name>
    <dbReference type="NCBI Taxonomy" id="931172"/>
    <lineage>
        <taxon>Eukaryota</taxon>
        <taxon>Metazoa</taxon>
        <taxon>Ecdysozoa</taxon>
        <taxon>Arthropoda</taxon>
        <taxon>Chelicerata</taxon>
        <taxon>Arachnida</taxon>
        <taxon>Araneae</taxon>
        <taxon>Araneomorphae</taxon>
        <taxon>Entelegynae</taxon>
        <taxon>Araneoidea</taxon>
        <taxon>Linyphiidae</taxon>
        <taxon>Erigoninae</taxon>
        <taxon>Oedothorax</taxon>
    </lineage>
</organism>
<evidence type="ECO:0000313" key="10">
    <source>
        <dbReference type="Proteomes" id="UP000827092"/>
    </source>
</evidence>
<keyword evidence="10" id="KW-1185">Reference proteome</keyword>
<feature type="non-terminal residue" evidence="9">
    <location>
        <position position="430"/>
    </location>
</feature>
<dbReference type="Gene3D" id="3.10.10.10">
    <property type="entry name" value="HIV Type 1 Reverse Transcriptase, subunit A, domain 1"/>
    <property type="match status" value="2"/>
</dbReference>
<dbReference type="PANTHER" id="PTHR24559">
    <property type="entry name" value="TRANSPOSON TY3-I GAG-POL POLYPROTEIN"/>
    <property type="match status" value="1"/>
</dbReference>
<name>A0AAV6TEL7_9ARAC</name>
<dbReference type="InterPro" id="IPR053134">
    <property type="entry name" value="RNA-dir_DNA_polymerase"/>
</dbReference>
<keyword evidence="7" id="KW-0695">RNA-directed DNA polymerase</keyword>
<evidence type="ECO:0000256" key="3">
    <source>
        <dbReference type="ARBA" id="ARBA00022695"/>
    </source>
</evidence>
<keyword evidence="4" id="KW-0540">Nuclease</keyword>
<evidence type="ECO:0000259" key="8">
    <source>
        <dbReference type="PROSITE" id="PS50878"/>
    </source>
</evidence>
<dbReference type="GO" id="GO:0006508">
    <property type="term" value="P:proteolysis"/>
    <property type="evidence" value="ECO:0007669"/>
    <property type="project" value="UniProtKB-KW"/>
</dbReference>
<dbReference type="PANTHER" id="PTHR24559:SF444">
    <property type="entry name" value="REVERSE TRANSCRIPTASE DOMAIN-CONTAINING PROTEIN"/>
    <property type="match status" value="1"/>
</dbReference>
<dbReference type="InterPro" id="IPR043128">
    <property type="entry name" value="Rev_trsase/Diguanyl_cyclase"/>
</dbReference>
<dbReference type="Gene3D" id="3.30.70.270">
    <property type="match status" value="2"/>
</dbReference>